<feature type="transmembrane region" description="Helical" evidence="6">
    <location>
        <begin position="75"/>
        <end position="95"/>
    </location>
</feature>
<evidence type="ECO:0000256" key="5">
    <source>
        <dbReference type="ARBA" id="ARBA00023136"/>
    </source>
</evidence>
<feature type="transmembrane region" description="Helical" evidence="6">
    <location>
        <begin position="282"/>
        <end position="299"/>
    </location>
</feature>
<evidence type="ECO:0000256" key="1">
    <source>
        <dbReference type="ARBA" id="ARBA00004651"/>
    </source>
</evidence>
<keyword evidence="5 6" id="KW-0472">Membrane</keyword>
<dbReference type="HOGENOM" id="CLU_001265_5_14_2"/>
<dbReference type="InterPro" id="IPR036259">
    <property type="entry name" value="MFS_trans_sf"/>
</dbReference>
<dbReference type="PROSITE" id="PS50850">
    <property type="entry name" value="MFS"/>
    <property type="match status" value="1"/>
</dbReference>
<dbReference type="AlphaFoldDB" id="L0JVU0"/>
<feature type="transmembrane region" description="Helical" evidence="6">
    <location>
        <begin position="250"/>
        <end position="270"/>
    </location>
</feature>
<dbReference type="InterPro" id="IPR050189">
    <property type="entry name" value="MFS_Efflux_Transporters"/>
</dbReference>
<feature type="domain" description="Major facilitator superfamily (MFS) profile" evidence="7">
    <location>
        <begin position="14"/>
        <end position="395"/>
    </location>
</feature>
<keyword evidence="4 6" id="KW-1133">Transmembrane helix</keyword>
<protein>
    <submittedName>
        <fullName evidence="8">Arabinose efflux permease family protein</fullName>
    </submittedName>
</protein>
<proteinExistence type="predicted"/>
<feature type="transmembrane region" description="Helical" evidence="6">
    <location>
        <begin position="101"/>
        <end position="127"/>
    </location>
</feature>
<dbReference type="Proteomes" id="UP000010878">
    <property type="component" value="Chromosome"/>
</dbReference>
<feature type="transmembrane region" description="Helical" evidence="6">
    <location>
        <begin position="44"/>
        <end position="63"/>
    </location>
</feature>
<dbReference type="RefSeq" id="WP_015320597.1">
    <property type="nucleotide sequence ID" value="NC_019974.1"/>
</dbReference>
<feature type="transmembrane region" description="Helical" evidence="6">
    <location>
        <begin position="305"/>
        <end position="324"/>
    </location>
</feature>
<dbReference type="GO" id="GO:0022857">
    <property type="term" value="F:transmembrane transporter activity"/>
    <property type="evidence" value="ECO:0007669"/>
    <property type="project" value="InterPro"/>
</dbReference>
<evidence type="ECO:0000313" key="9">
    <source>
        <dbReference type="Proteomes" id="UP000010878"/>
    </source>
</evidence>
<evidence type="ECO:0000313" key="8">
    <source>
        <dbReference type="EMBL" id="AGB37147.1"/>
    </source>
</evidence>
<feature type="transmembrane region" description="Helical" evidence="6">
    <location>
        <begin position="345"/>
        <end position="365"/>
    </location>
</feature>
<gene>
    <name evidence="8" type="ORF">Natoc_1333</name>
</gene>
<dbReference type="eggNOG" id="arCOG00134">
    <property type="taxonomic scope" value="Archaea"/>
</dbReference>
<evidence type="ECO:0000256" key="6">
    <source>
        <dbReference type="SAM" id="Phobius"/>
    </source>
</evidence>
<comment type="subcellular location">
    <subcellularLocation>
        <location evidence="1">Cell membrane</location>
        <topology evidence="1">Multi-pass membrane protein</topology>
    </subcellularLocation>
</comment>
<dbReference type="KEGG" id="nou:Natoc_1333"/>
<dbReference type="GeneID" id="14402936"/>
<feature type="transmembrane region" description="Helical" evidence="6">
    <location>
        <begin position="12"/>
        <end position="32"/>
    </location>
</feature>
<feature type="transmembrane region" description="Helical" evidence="6">
    <location>
        <begin position="371"/>
        <end position="393"/>
    </location>
</feature>
<dbReference type="Gene3D" id="1.20.1250.20">
    <property type="entry name" value="MFS general substrate transporter like domains"/>
    <property type="match status" value="2"/>
</dbReference>
<dbReference type="EMBL" id="CP003929">
    <property type="protein sequence ID" value="AGB37147.1"/>
    <property type="molecule type" value="Genomic_DNA"/>
</dbReference>
<sequence length="395" mass="41047">MGTISTRWRYRETVLALCTLAFFVTMVGRLAISPIIPDVVETFAVSNAVVGLSLSGMWLAYGLSQYPSGILADRYGERLIILVAVGGSTLAALAVSVTPAFALFFLATILLGAVAGLHYSVATTLLARTYDNVGTAVGVHNTGATIAGLVTPVAVAWLAVRFGWRVAVAAVALIGIPSTVLFAWKIRPTEPRRPETPLRDRLQVGPLVELLSRPPIAFTLFVAIVSEFAWQGTASFLPTFLIEHQGASTTLAGALFSAYFVVQGLAQIGVGALSDRIGRDSAIGICMLAGVAGFGVLIATSGTLAIGVGVVLVGIGMSFGAALMPRFLQELSAEEQNAGFGLVRTVYMIVAALGSVVVGVLADLFGWAVSFGFLAALLGAVGLALALNSLLGLEY</sequence>
<organism evidence="8 9">
    <name type="scientific">Natronococcus occultus SP4</name>
    <dbReference type="NCBI Taxonomy" id="694430"/>
    <lineage>
        <taxon>Archaea</taxon>
        <taxon>Methanobacteriati</taxon>
        <taxon>Methanobacteriota</taxon>
        <taxon>Stenosarchaea group</taxon>
        <taxon>Halobacteria</taxon>
        <taxon>Halobacteriales</taxon>
        <taxon>Natrialbaceae</taxon>
        <taxon>Natronococcus</taxon>
    </lineage>
</organism>
<dbReference type="OrthoDB" id="29061at2157"/>
<accession>L0JVU0</accession>
<evidence type="ECO:0000256" key="2">
    <source>
        <dbReference type="ARBA" id="ARBA00022475"/>
    </source>
</evidence>
<dbReference type="PANTHER" id="PTHR43124:SF3">
    <property type="entry name" value="CHLORAMPHENICOL EFFLUX PUMP RV0191"/>
    <property type="match status" value="1"/>
</dbReference>
<keyword evidence="9" id="KW-1185">Reference proteome</keyword>
<evidence type="ECO:0000259" key="7">
    <source>
        <dbReference type="PROSITE" id="PS50850"/>
    </source>
</evidence>
<dbReference type="SUPFAM" id="SSF103473">
    <property type="entry name" value="MFS general substrate transporter"/>
    <property type="match status" value="1"/>
</dbReference>
<dbReference type="Pfam" id="PF07690">
    <property type="entry name" value="MFS_1"/>
    <property type="match status" value="1"/>
</dbReference>
<dbReference type="GO" id="GO:0005886">
    <property type="term" value="C:plasma membrane"/>
    <property type="evidence" value="ECO:0007669"/>
    <property type="project" value="UniProtKB-SubCell"/>
</dbReference>
<name>L0JVU0_9EURY</name>
<keyword evidence="2" id="KW-1003">Cell membrane</keyword>
<reference evidence="8 9" key="1">
    <citation type="submission" date="2012-11" db="EMBL/GenBank/DDBJ databases">
        <title>FINISHED of Natronococcus occultus SP4, DSM 3396.</title>
        <authorList>
            <consortium name="DOE Joint Genome Institute"/>
            <person name="Eisen J."/>
            <person name="Huntemann M."/>
            <person name="Wei C.-L."/>
            <person name="Han J."/>
            <person name="Detter J.C."/>
            <person name="Han C."/>
            <person name="Tapia R."/>
            <person name="Chen A."/>
            <person name="Kyrpides N."/>
            <person name="Mavromatis K."/>
            <person name="Markowitz V."/>
            <person name="Szeto E."/>
            <person name="Ivanova N."/>
            <person name="Mikhailova N."/>
            <person name="Ovchinnikova G."/>
            <person name="Pagani I."/>
            <person name="Pati A."/>
            <person name="Goodwin L."/>
            <person name="Nordberg H.P."/>
            <person name="Cantor M.N."/>
            <person name="Hua S.X."/>
            <person name="Woyke T."/>
            <person name="Eisen J."/>
            <person name="Klenk H.-P."/>
            <person name="Klenk H.-P."/>
        </authorList>
    </citation>
    <scope>NUCLEOTIDE SEQUENCE [LARGE SCALE GENOMIC DNA]</scope>
    <source>
        <strain evidence="8 9">SP4</strain>
    </source>
</reference>
<dbReference type="PANTHER" id="PTHR43124">
    <property type="entry name" value="PURINE EFFLUX PUMP PBUE"/>
    <property type="match status" value="1"/>
</dbReference>
<dbReference type="InterPro" id="IPR011701">
    <property type="entry name" value="MFS"/>
</dbReference>
<keyword evidence="3 6" id="KW-0812">Transmembrane</keyword>
<evidence type="ECO:0000256" key="3">
    <source>
        <dbReference type="ARBA" id="ARBA00022692"/>
    </source>
</evidence>
<dbReference type="STRING" id="694430.Natoc_1333"/>
<dbReference type="CDD" id="cd17325">
    <property type="entry name" value="MFS_MdtG_SLC18_like"/>
    <property type="match status" value="1"/>
</dbReference>
<dbReference type="InterPro" id="IPR020846">
    <property type="entry name" value="MFS_dom"/>
</dbReference>
<feature type="transmembrane region" description="Helical" evidence="6">
    <location>
        <begin position="166"/>
        <end position="186"/>
    </location>
</feature>
<evidence type="ECO:0000256" key="4">
    <source>
        <dbReference type="ARBA" id="ARBA00022989"/>
    </source>
</evidence>
<feature type="transmembrane region" description="Helical" evidence="6">
    <location>
        <begin position="139"/>
        <end position="160"/>
    </location>
</feature>